<protein>
    <submittedName>
        <fullName evidence="1">Rloe protein</fullName>
    </submittedName>
</protein>
<dbReference type="InterPro" id="IPR046100">
    <property type="entry name" value="DUF6037"/>
</dbReference>
<evidence type="ECO:0000313" key="1">
    <source>
        <dbReference type="EMBL" id="EBT2267539.1"/>
    </source>
</evidence>
<proteinExistence type="predicted"/>
<comment type="caution">
    <text evidence="1">The sequence shown here is derived from an EMBL/GenBank/DDBJ whole genome shotgun (WGS) entry which is preliminary data.</text>
</comment>
<organism evidence="1">
    <name type="scientific">Salmonella enterica</name>
    <name type="common">Salmonella choleraesuis</name>
    <dbReference type="NCBI Taxonomy" id="28901"/>
    <lineage>
        <taxon>Bacteria</taxon>
        <taxon>Pseudomonadati</taxon>
        <taxon>Pseudomonadota</taxon>
        <taxon>Gammaproteobacteria</taxon>
        <taxon>Enterobacterales</taxon>
        <taxon>Enterobacteriaceae</taxon>
        <taxon>Salmonella</taxon>
    </lineage>
</organism>
<name>A0A5V1P924_SALER</name>
<dbReference type="Pfam" id="PF19503">
    <property type="entry name" value="DUF6037"/>
    <property type="match status" value="1"/>
</dbReference>
<accession>A0A5V1P924</accession>
<dbReference type="EMBL" id="AAGYBI010000004">
    <property type="protein sequence ID" value="EBT2267539.1"/>
    <property type="molecule type" value="Genomic_DNA"/>
</dbReference>
<dbReference type="AlphaFoldDB" id="A0A5V1P924"/>
<sequence>MSMQISGLKELHKDMRRNSVTRTQFQYIHNQVAFDVLFFTDSSPYKLLFGAIGEKCCFVVNVKPGYSIDPFLQPKSAYSDLCRVLGIEFDSENPFSTAKFFRHFAEAVPHTITTTKEPKTPLNTQANLNDDGDKIFFSHWRSNGDSSHVTGANLEKTQKAFGIEIANFCLERNISSCWTVTEKRKPE</sequence>
<reference evidence="1" key="1">
    <citation type="submission" date="2018-07" db="EMBL/GenBank/DDBJ databases">
        <authorList>
            <consortium name="PulseNet: The National Subtyping Network for Foodborne Disease Surveillance"/>
            <person name="Tarr C.L."/>
            <person name="Trees E."/>
            <person name="Katz L.S."/>
            <person name="Carleton-Romer H.A."/>
            <person name="Stroika S."/>
            <person name="Kucerova Z."/>
            <person name="Roache K.F."/>
            <person name="Sabol A.L."/>
            <person name="Besser J."/>
            <person name="Gerner-Smidt P."/>
        </authorList>
    </citation>
    <scope>NUCLEOTIDE SEQUENCE</scope>
    <source>
        <strain evidence="1">PNUSAS018280</strain>
    </source>
</reference>
<gene>
    <name evidence="1" type="ORF">CI531_03110</name>
</gene>